<dbReference type="EMBL" id="JAHGAV010000865">
    <property type="protein sequence ID" value="KAG6923475.1"/>
    <property type="molecule type" value="Genomic_DNA"/>
</dbReference>
<evidence type="ECO:0000313" key="1">
    <source>
        <dbReference type="EMBL" id="KAG6923475.1"/>
    </source>
</evidence>
<reference evidence="1 2" key="1">
    <citation type="journal article" date="2020" name="G3 (Bethesda)">
        <title>Draft Genome of the Common Snapping Turtle, Chelydra serpentina, a Model for Phenotypic Plasticity in Reptiles.</title>
        <authorList>
            <person name="Das D."/>
            <person name="Singh S.K."/>
            <person name="Bierstedt J."/>
            <person name="Erickson A."/>
            <person name="Galli G.L.J."/>
            <person name="Crossley D.A. 2nd"/>
            <person name="Rhen T."/>
        </authorList>
    </citation>
    <scope>NUCLEOTIDE SEQUENCE [LARGE SCALE GENOMIC DNA]</scope>
    <source>
        <strain evidence="1">KW</strain>
    </source>
</reference>
<keyword evidence="2" id="KW-1185">Reference proteome</keyword>
<gene>
    <name evidence="1" type="ORF">G0U57_020411</name>
</gene>
<proteinExistence type="predicted"/>
<comment type="caution">
    <text evidence="1">The sequence shown here is derived from an EMBL/GenBank/DDBJ whole genome shotgun (WGS) entry which is preliminary data.</text>
</comment>
<sequence length="106" mass="12190">MFSWTPATCIIFCKDGEEISFQRGLEEMVTYDYVHEVSIDSSWNYSCGYAIKDSDNRVNGPQLSPAQHLRVTGKGDEWQSEYNHPCNGRERIQGQIAERQGNKQKK</sequence>
<evidence type="ECO:0000313" key="2">
    <source>
        <dbReference type="Proteomes" id="UP000765507"/>
    </source>
</evidence>
<protein>
    <submittedName>
        <fullName evidence="1">Uncharacterized protein</fullName>
    </submittedName>
</protein>
<accession>A0A8T1S460</accession>
<dbReference type="Proteomes" id="UP000765507">
    <property type="component" value="Unassembled WGS sequence"/>
</dbReference>
<dbReference type="AlphaFoldDB" id="A0A8T1S460"/>
<name>A0A8T1S460_CHESE</name>
<organism evidence="1 2">
    <name type="scientific">Chelydra serpentina</name>
    <name type="common">Snapping turtle</name>
    <name type="synonym">Testudo serpentina</name>
    <dbReference type="NCBI Taxonomy" id="8475"/>
    <lineage>
        <taxon>Eukaryota</taxon>
        <taxon>Metazoa</taxon>
        <taxon>Chordata</taxon>
        <taxon>Craniata</taxon>
        <taxon>Vertebrata</taxon>
        <taxon>Euteleostomi</taxon>
        <taxon>Archelosauria</taxon>
        <taxon>Testudinata</taxon>
        <taxon>Testudines</taxon>
        <taxon>Cryptodira</taxon>
        <taxon>Durocryptodira</taxon>
        <taxon>Americhelydia</taxon>
        <taxon>Chelydroidea</taxon>
        <taxon>Chelydridae</taxon>
        <taxon>Chelydra</taxon>
    </lineage>
</organism>